<dbReference type="Gene3D" id="1.10.1070.20">
    <property type="match status" value="1"/>
</dbReference>
<protein>
    <submittedName>
        <fullName evidence="6">HipA domain-containing protein</fullName>
    </submittedName>
</protein>
<evidence type="ECO:0000259" key="5">
    <source>
        <dbReference type="Pfam" id="PF13657"/>
    </source>
</evidence>
<keyword evidence="7" id="KW-1185">Reference proteome</keyword>
<dbReference type="PANTHER" id="PTHR37419">
    <property type="entry name" value="SERINE/THREONINE-PROTEIN KINASE TOXIN HIPA"/>
    <property type="match status" value="1"/>
</dbReference>
<evidence type="ECO:0000313" key="6">
    <source>
        <dbReference type="EMBL" id="MEA1605851.1"/>
    </source>
</evidence>
<accession>A0ABU5P862</accession>
<organism evidence="6 7">
    <name type="scientific">Pseudomonas spirodelae</name>
    <dbReference type="NCBI Taxonomy" id="3101751"/>
    <lineage>
        <taxon>Bacteria</taxon>
        <taxon>Pseudomonadati</taxon>
        <taxon>Pseudomonadota</taxon>
        <taxon>Gammaproteobacteria</taxon>
        <taxon>Pseudomonadales</taxon>
        <taxon>Pseudomonadaceae</taxon>
        <taxon>Pseudomonas</taxon>
    </lineage>
</organism>
<feature type="domain" description="HipA-like C-terminal" evidence="4">
    <location>
        <begin position="146"/>
        <end position="381"/>
    </location>
</feature>
<dbReference type="Pfam" id="PF07804">
    <property type="entry name" value="HipA_C"/>
    <property type="match status" value="1"/>
</dbReference>
<dbReference type="Proteomes" id="UP001292571">
    <property type="component" value="Unassembled WGS sequence"/>
</dbReference>
<dbReference type="Pfam" id="PF13657">
    <property type="entry name" value="Couple_hipA"/>
    <property type="match status" value="1"/>
</dbReference>
<comment type="similarity">
    <text evidence="1">Belongs to the HipA Ser/Thr kinase family.</text>
</comment>
<proteinExistence type="inferred from homology"/>
<keyword evidence="3" id="KW-0418">Kinase</keyword>
<gene>
    <name evidence="6" type="ORF">SOP97_08490</name>
</gene>
<reference evidence="6 7" key="1">
    <citation type="submission" date="2023-12" db="EMBL/GenBank/DDBJ databases">
        <title>Pseudomonas sp. T5W1.</title>
        <authorList>
            <person name="Maltman C."/>
        </authorList>
    </citation>
    <scope>NUCLEOTIDE SEQUENCE [LARGE SCALE GENOMIC DNA]</scope>
    <source>
        <strain evidence="6 7">T5W1</strain>
    </source>
</reference>
<sequence length="436" mass="48614">MERSLNVWINQTHVGTLRESNGLWAFCYSGQWLVDPLAHALCPLLPLQAEEHFDGATTRPVQWYFDNLLPEEGQRHLIAMAAGAAIEDAFALLQHFGAESAGSLTLLPPGEEPEPGSIQVLPDGEMSERILAMPKIPLAEKAAKKMSLAGAQHKVAIIYRDDQLLEPVGNEPSTHILKPDHPGDAWPHSVINEWFVMKLADRVGLPAPRVHRLYVPQPVYLIERFDRAETEHGWARLHCIDACQLNGLSREFKYSAGSVELIAELANQCRPAALARLRLFQWLTFNVLVGNEDAHLKNLSFLMSPRGVHLSPFYDLLCTAVYGTRAYDRDQWPGQATMAWPINGTQRLVEITTPLLISAGEAMGIKPTTARDNIRKLVDSVRIEAPKLLDEVIQQNTELLQHRQELKATLGGEVRLLRSINAIVISEMTAQLNEGL</sequence>
<keyword evidence="2" id="KW-0808">Transferase</keyword>
<dbReference type="EMBL" id="JAYEET010000025">
    <property type="protein sequence ID" value="MEA1605851.1"/>
    <property type="molecule type" value="Genomic_DNA"/>
</dbReference>
<dbReference type="InterPro" id="IPR017508">
    <property type="entry name" value="HipA_N1"/>
</dbReference>
<evidence type="ECO:0000256" key="3">
    <source>
        <dbReference type="ARBA" id="ARBA00022777"/>
    </source>
</evidence>
<dbReference type="PANTHER" id="PTHR37419:SF1">
    <property type="entry name" value="SERINE_THREONINE-PROTEIN KINASE TOXIN HIPA"/>
    <property type="match status" value="1"/>
</dbReference>
<feature type="domain" description="HipA N-terminal subdomain 1" evidence="5">
    <location>
        <begin position="5"/>
        <end position="106"/>
    </location>
</feature>
<dbReference type="InterPro" id="IPR012893">
    <property type="entry name" value="HipA-like_C"/>
</dbReference>
<evidence type="ECO:0000256" key="1">
    <source>
        <dbReference type="ARBA" id="ARBA00010164"/>
    </source>
</evidence>
<evidence type="ECO:0000313" key="7">
    <source>
        <dbReference type="Proteomes" id="UP001292571"/>
    </source>
</evidence>
<dbReference type="RefSeq" id="WP_322948920.1">
    <property type="nucleotide sequence ID" value="NZ_JAYEET010000025.1"/>
</dbReference>
<name>A0ABU5P862_9PSED</name>
<evidence type="ECO:0000256" key="2">
    <source>
        <dbReference type="ARBA" id="ARBA00022679"/>
    </source>
</evidence>
<comment type="caution">
    <text evidence="6">The sequence shown here is derived from an EMBL/GenBank/DDBJ whole genome shotgun (WGS) entry which is preliminary data.</text>
</comment>
<dbReference type="InterPro" id="IPR052028">
    <property type="entry name" value="HipA_Ser/Thr_kinase"/>
</dbReference>
<dbReference type="NCBIfam" id="TIGR03071">
    <property type="entry name" value="couple_hipA"/>
    <property type="match status" value="1"/>
</dbReference>
<evidence type="ECO:0000259" key="4">
    <source>
        <dbReference type="Pfam" id="PF07804"/>
    </source>
</evidence>